<gene>
    <name evidence="1" type="ORF">SAMEA4873646_00244</name>
</gene>
<sequence length="680" mass="74858">MAFNPDLGSTSPAVLVDNAKRLDELVNGPAADVPDRAGDPLYSWRQMMAKNEALTEATRQNLIPLSRQYMTLSEAQADIANIPAGSTTYVRSSDDAYLAIEYMNVSGTLQPTGRRMLSAEPFQGLVDAVLFADPAEFSRSGYASAVVAEDMFIITAVRSDGSFFIPDLDIPGIDLDTLSRITAEITFIDPIEFLRSGYMSAVLSADRFILSAVALDSDVYIPVISDSVGVIESREFARSGFINAVISEDRFIMAARTTDGNAQEGSREIRLPTEFERSGYRYADASADMFVTDGDRLLTEAWRRDVYYARVVGAYSQLFKFDANGAETQLTHDNANVTNIRDSGDEVQWQSDVDAGVKGGLWFTKKSSFDPHPVFPRNIITLWGHSFLQNPRLANKLYKLTGMPVWNFGRSNITSKGAALRQGGQRIEVWPLTGKLPATTDAVQVTPSSPGPLELGAKNYALNGQGYFRGQKVWVNWYADNTLKITRYAAGAEITVPAAETLTWIPQTQEALTDIDTGQVITPQYATYDRHAEGINIFWIGRNNSAGIAQVISDLKAMVEKVKSSSKFPRIVVLADFTDAGQTNGTAGRAQMFSLNAAYKRAYPEYYCEIDGVDILQNFINHANPNYADDVADVANGTTPRSLRYDDLHPSQVLQENALHIGADVNAEFIVQFLTKKGWL</sequence>
<dbReference type="AlphaFoldDB" id="A0A486MQU0"/>
<protein>
    <submittedName>
        <fullName evidence="1">Flagellar biosynthesis, cell-distal portion of basal-body rod</fullName>
    </submittedName>
</protein>
<accession>A0A486MQU0</accession>
<keyword evidence="1" id="KW-0282">Flagellum</keyword>
<evidence type="ECO:0000313" key="1">
    <source>
        <dbReference type="EMBL" id="VGL35172.1"/>
    </source>
</evidence>
<keyword evidence="1" id="KW-0969">Cilium</keyword>
<dbReference type="RefSeq" id="WP_223884733.1">
    <property type="nucleotide sequence ID" value="NZ_CP061700.1"/>
</dbReference>
<keyword evidence="1" id="KW-0966">Cell projection</keyword>
<proteinExistence type="predicted"/>
<reference evidence="1" key="1">
    <citation type="submission" date="2019-03" db="EMBL/GenBank/DDBJ databases">
        <authorList>
            <consortium name="Pathogen Informatics"/>
        </authorList>
    </citation>
    <scope>NUCLEOTIDE SEQUENCE</scope>
    <source>
        <strain evidence="1">5012STDY7626444</strain>
    </source>
</reference>
<dbReference type="EMBL" id="CAAHCP010000001">
    <property type="protein sequence ID" value="VGL35172.1"/>
    <property type="molecule type" value="Genomic_DNA"/>
</dbReference>
<organism evidence="1">
    <name type="scientific">Klebsiella pneumoniae</name>
    <dbReference type="NCBI Taxonomy" id="573"/>
    <lineage>
        <taxon>Bacteria</taxon>
        <taxon>Pseudomonadati</taxon>
        <taxon>Pseudomonadota</taxon>
        <taxon>Gammaproteobacteria</taxon>
        <taxon>Enterobacterales</taxon>
        <taxon>Enterobacteriaceae</taxon>
        <taxon>Klebsiella/Raoultella group</taxon>
        <taxon>Klebsiella</taxon>
        <taxon>Klebsiella pneumoniae complex</taxon>
    </lineage>
</organism>
<name>A0A486MQU0_KLEPN</name>